<accession>A0A9P0BE94</accession>
<sequence>MKSLILFLSVCISIKYSTACNGYSITLHSYQNCVPNGVISVADKGTVTLDKDCNLVLNGCMNMKGFKTAQGKYTIKKAPLPPIEGEFNMCELGAETGLPVEKVLEIYGMPKKCPMPAKKICGGPGQKLNLSKYKNQLGMAAGKTDLKLELTHDNGKSCIEASISISKAKKG</sequence>
<keyword evidence="3" id="KW-1185">Reference proteome</keyword>
<evidence type="ECO:0000313" key="3">
    <source>
        <dbReference type="Proteomes" id="UP001154078"/>
    </source>
</evidence>
<organism evidence="2 3">
    <name type="scientific">Brassicogethes aeneus</name>
    <name type="common">Rape pollen beetle</name>
    <name type="synonym">Meligethes aeneus</name>
    <dbReference type="NCBI Taxonomy" id="1431903"/>
    <lineage>
        <taxon>Eukaryota</taxon>
        <taxon>Metazoa</taxon>
        <taxon>Ecdysozoa</taxon>
        <taxon>Arthropoda</taxon>
        <taxon>Hexapoda</taxon>
        <taxon>Insecta</taxon>
        <taxon>Pterygota</taxon>
        <taxon>Neoptera</taxon>
        <taxon>Endopterygota</taxon>
        <taxon>Coleoptera</taxon>
        <taxon>Polyphaga</taxon>
        <taxon>Cucujiformia</taxon>
        <taxon>Nitidulidae</taxon>
        <taxon>Meligethinae</taxon>
        <taxon>Brassicogethes</taxon>
    </lineage>
</organism>
<proteinExistence type="predicted"/>
<dbReference type="EMBL" id="OV121138">
    <property type="protein sequence ID" value="CAH0560171.1"/>
    <property type="molecule type" value="Genomic_DNA"/>
</dbReference>
<dbReference type="OrthoDB" id="8184313at2759"/>
<protein>
    <submittedName>
        <fullName evidence="2">Uncharacterized protein</fullName>
    </submittedName>
</protein>
<evidence type="ECO:0000313" key="2">
    <source>
        <dbReference type="EMBL" id="CAH0560171.1"/>
    </source>
</evidence>
<dbReference type="Proteomes" id="UP001154078">
    <property type="component" value="Chromosome 7"/>
</dbReference>
<gene>
    <name evidence="2" type="ORF">MELIAE_LOCUS9974</name>
</gene>
<evidence type="ECO:0000256" key="1">
    <source>
        <dbReference type="SAM" id="SignalP"/>
    </source>
</evidence>
<feature type="signal peptide" evidence="1">
    <location>
        <begin position="1"/>
        <end position="19"/>
    </location>
</feature>
<name>A0A9P0BE94_BRAAE</name>
<feature type="chain" id="PRO_5040328476" evidence="1">
    <location>
        <begin position="20"/>
        <end position="171"/>
    </location>
</feature>
<keyword evidence="1" id="KW-0732">Signal</keyword>
<dbReference type="AlphaFoldDB" id="A0A9P0BE94"/>
<reference evidence="2" key="1">
    <citation type="submission" date="2021-12" db="EMBL/GenBank/DDBJ databases">
        <authorList>
            <person name="King R."/>
        </authorList>
    </citation>
    <scope>NUCLEOTIDE SEQUENCE</scope>
</reference>